<protein>
    <submittedName>
        <fullName evidence="3">Outer membrane lipoprotein-sorting protein</fullName>
    </submittedName>
</protein>
<dbReference type="PANTHER" id="PTHR35869:SF1">
    <property type="entry name" value="OUTER-MEMBRANE LIPOPROTEIN CARRIER PROTEIN"/>
    <property type="match status" value="1"/>
</dbReference>
<evidence type="ECO:0000313" key="4">
    <source>
        <dbReference type="Proteomes" id="UP000006054"/>
    </source>
</evidence>
<dbReference type="Pfam" id="PF03548">
    <property type="entry name" value="LolA"/>
    <property type="match status" value="1"/>
</dbReference>
<dbReference type="EMBL" id="CP003345">
    <property type="protein sequence ID" value="AFM04545.1"/>
    <property type="molecule type" value="Genomic_DNA"/>
</dbReference>
<sequence length="215" mass="24705" precursor="true">MRKFFIIFIALFFATFATNSLYAQDAQARTLLDAMSNKYKKYNSFRATFTSTLASTSENINESLTGTITVKGNKYHLKTQGQEIFNDHKTVWTFLDDANEVTITSYDEADGLNPTDIFDIYKKGYKYVVVEDVKIGGRLHKVIDLVPEDKNLQFFKVRLTIDKANYSLASWNIFEKNGRVHSYKIADFQANVSVTDSDFQFNKAKHPNVEEVDLR</sequence>
<accession>I4AKR0</accession>
<organism evidence="3 4">
    <name type="scientific">Bernardetia litoralis (strain ATCC 23117 / DSM 6794 / NBRC 15988 / NCIMB 1366 / Fx l1 / Sio-4)</name>
    <name type="common">Flexibacter litoralis</name>
    <dbReference type="NCBI Taxonomy" id="880071"/>
    <lineage>
        <taxon>Bacteria</taxon>
        <taxon>Pseudomonadati</taxon>
        <taxon>Bacteroidota</taxon>
        <taxon>Cytophagia</taxon>
        <taxon>Cytophagales</taxon>
        <taxon>Bernardetiaceae</taxon>
        <taxon>Bernardetia</taxon>
    </lineage>
</organism>
<dbReference type="HOGENOM" id="CLU_105362_0_0_10"/>
<keyword evidence="1 2" id="KW-0732">Signal</keyword>
<dbReference type="OrthoDB" id="9810685at2"/>
<feature type="signal peptide" evidence="2">
    <location>
        <begin position="1"/>
        <end position="23"/>
    </location>
</feature>
<dbReference type="RefSeq" id="WP_014797992.1">
    <property type="nucleotide sequence ID" value="NC_018018.1"/>
</dbReference>
<evidence type="ECO:0000313" key="3">
    <source>
        <dbReference type="EMBL" id="AFM04545.1"/>
    </source>
</evidence>
<dbReference type="SUPFAM" id="SSF89392">
    <property type="entry name" value="Prokaryotic lipoproteins and lipoprotein localization factors"/>
    <property type="match status" value="1"/>
</dbReference>
<dbReference type="CDD" id="cd16325">
    <property type="entry name" value="LolA"/>
    <property type="match status" value="1"/>
</dbReference>
<dbReference type="KEGG" id="fli:Fleli_2165"/>
<evidence type="ECO:0000256" key="1">
    <source>
        <dbReference type="ARBA" id="ARBA00022729"/>
    </source>
</evidence>
<name>I4AKR0_BERLS</name>
<keyword evidence="4" id="KW-1185">Reference proteome</keyword>
<dbReference type="InterPro" id="IPR029046">
    <property type="entry name" value="LolA/LolB/LppX"/>
</dbReference>
<dbReference type="Gene3D" id="2.50.20.10">
    <property type="entry name" value="Lipoprotein localisation LolA/LolB/LppX"/>
    <property type="match status" value="1"/>
</dbReference>
<dbReference type="Proteomes" id="UP000006054">
    <property type="component" value="Chromosome"/>
</dbReference>
<dbReference type="PANTHER" id="PTHR35869">
    <property type="entry name" value="OUTER-MEMBRANE LIPOPROTEIN CARRIER PROTEIN"/>
    <property type="match status" value="1"/>
</dbReference>
<dbReference type="AlphaFoldDB" id="I4AKR0"/>
<gene>
    <name evidence="3" type="ordered locus">Fleli_2165</name>
</gene>
<proteinExistence type="predicted"/>
<dbReference type="eggNOG" id="COG3026">
    <property type="taxonomic scope" value="Bacteria"/>
</dbReference>
<feature type="chain" id="PRO_5003685833" evidence="2">
    <location>
        <begin position="24"/>
        <end position="215"/>
    </location>
</feature>
<evidence type="ECO:0000256" key="2">
    <source>
        <dbReference type="SAM" id="SignalP"/>
    </source>
</evidence>
<dbReference type="InterPro" id="IPR004564">
    <property type="entry name" value="OM_lipoprot_carrier_LolA-like"/>
</dbReference>
<reference evidence="4" key="1">
    <citation type="submission" date="2012-06" db="EMBL/GenBank/DDBJ databases">
        <title>The complete genome of Flexibacter litoralis DSM 6794.</title>
        <authorList>
            <person name="Lucas S."/>
            <person name="Copeland A."/>
            <person name="Lapidus A."/>
            <person name="Glavina del Rio T."/>
            <person name="Dalin E."/>
            <person name="Tice H."/>
            <person name="Bruce D."/>
            <person name="Goodwin L."/>
            <person name="Pitluck S."/>
            <person name="Peters L."/>
            <person name="Ovchinnikova G."/>
            <person name="Lu M."/>
            <person name="Kyrpides N."/>
            <person name="Mavromatis K."/>
            <person name="Ivanova N."/>
            <person name="Brettin T."/>
            <person name="Detter J.C."/>
            <person name="Han C."/>
            <person name="Larimer F."/>
            <person name="Land M."/>
            <person name="Hauser L."/>
            <person name="Markowitz V."/>
            <person name="Cheng J.-F."/>
            <person name="Hugenholtz P."/>
            <person name="Woyke T."/>
            <person name="Wu D."/>
            <person name="Spring S."/>
            <person name="Lang E."/>
            <person name="Kopitz M."/>
            <person name="Brambilla E."/>
            <person name="Klenk H.-P."/>
            <person name="Eisen J.A."/>
        </authorList>
    </citation>
    <scope>NUCLEOTIDE SEQUENCE [LARGE SCALE GENOMIC DNA]</scope>
    <source>
        <strain evidence="4">ATCC 23117 / DSM 6794 / NBRC 15988 / NCIMB 1366 / Sio-4</strain>
    </source>
</reference>
<dbReference type="STRING" id="880071.Fleli_2165"/>
<keyword evidence="3" id="KW-0449">Lipoprotein</keyword>